<dbReference type="Gene3D" id="3.40.47.10">
    <property type="match status" value="1"/>
</dbReference>
<dbReference type="InterPro" id="IPR020843">
    <property type="entry name" value="ER"/>
</dbReference>
<reference evidence="9 10" key="1">
    <citation type="submission" date="2018-05" db="EMBL/GenBank/DDBJ databases">
        <title>Genome sequencing and assembly of the regulated plant pathogen Lachnellula willkommii and related sister species for the development of diagnostic species identification markers.</title>
        <authorList>
            <person name="Giroux E."/>
            <person name="Bilodeau G."/>
        </authorList>
    </citation>
    <scope>NUCLEOTIDE SEQUENCE [LARGE SCALE GENOMIC DNA]</scope>
    <source>
        <strain evidence="9 10">CBS 268.59</strain>
    </source>
</reference>
<feature type="active site" description="Proton donor; for dehydratase activity" evidence="6">
    <location>
        <position position="1150"/>
    </location>
</feature>
<dbReference type="SUPFAM" id="SSF50129">
    <property type="entry name" value="GroES-like"/>
    <property type="match status" value="1"/>
</dbReference>
<feature type="region of interest" description="C-terminal hotdog fold" evidence="6">
    <location>
        <begin position="1080"/>
        <end position="1238"/>
    </location>
</feature>
<comment type="caution">
    <text evidence="9">The sequence shown here is derived from an EMBL/GenBank/DDBJ whole genome shotgun (WGS) entry which is preliminary data.</text>
</comment>
<dbReference type="InterPro" id="IPR020841">
    <property type="entry name" value="PKS_Beta-ketoAc_synthase_dom"/>
</dbReference>
<dbReference type="GO" id="GO:0016491">
    <property type="term" value="F:oxidoreductase activity"/>
    <property type="evidence" value="ECO:0007669"/>
    <property type="project" value="InterPro"/>
</dbReference>
<dbReference type="SMART" id="SM00827">
    <property type="entry name" value="PKS_AT"/>
    <property type="match status" value="1"/>
</dbReference>
<dbReference type="InterPro" id="IPR013968">
    <property type="entry name" value="PKS_KR"/>
</dbReference>
<dbReference type="InterPro" id="IPR001227">
    <property type="entry name" value="Ac_transferase_dom_sf"/>
</dbReference>
<keyword evidence="10" id="KW-1185">Reference proteome</keyword>
<accession>A0A8T9C8X2</accession>
<keyword evidence="5" id="KW-0012">Acyltransferase</keyword>
<evidence type="ECO:0000259" key="8">
    <source>
        <dbReference type="PROSITE" id="PS52019"/>
    </source>
</evidence>
<dbReference type="CDD" id="cd05195">
    <property type="entry name" value="enoyl_red"/>
    <property type="match status" value="1"/>
</dbReference>
<keyword evidence="1" id="KW-0596">Phosphopantetheine</keyword>
<dbReference type="EMBL" id="QGMK01000946">
    <property type="protein sequence ID" value="TVY75806.1"/>
    <property type="molecule type" value="Genomic_DNA"/>
</dbReference>
<dbReference type="Pfam" id="PF13602">
    <property type="entry name" value="ADH_zinc_N_2"/>
    <property type="match status" value="1"/>
</dbReference>
<dbReference type="InterPro" id="IPR049551">
    <property type="entry name" value="PKS_DH_C"/>
</dbReference>
<dbReference type="GO" id="GO:0006633">
    <property type="term" value="P:fatty acid biosynthetic process"/>
    <property type="evidence" value="ECO:0007669"/>
    <property type="project" value="TreeGrafter"/>
</dbReference>
<sequence>MGEDPICVVGLACRLPGGIHSPSELWDFIANKKSAQGPLPSERFNIKGFQNADGVERGGSMSAQGGYFLEQDVRRFDNNFFEIHNLETTYMDPQQRQLLEVVYECFENAGVSLKKISGTSTGVYVGNFTVDYQAIQNKDPDYGSRYSATGSGTAILANRISYIFNLHGPSCTSFTLDTACSSSLYCIHNAIRAIQSGDCDGAIAAGANLITSPEQHLGTSLGGVLSPTSTCNTFDESADGYGRAEGINAIYLKRLSSALRDGDRISAVIRGTAVNANGKTPGIVQPSPFLQEAVIRKAYSDAGLDFAGTDYVECHGTGTAIGDPIEVDALASCFAGRQGYPLLIGSVKTNLGHSEAASGLTSLLKVILAFENNSIPPTYGVKNLNPKLKLKSRNFRVVTESEKWPCDIRRASINSFGYGGANAHLIVESRESYLNGSSCGVPYLKHLGNWPLVLPMSAKSKRSLELRIKDISKSMRNYDPDTLMRLAFTLAQRRSHLEQKQYLLVLKANDGTNEFAPTDASEIFPRESSSPVPIAFVFTGQGAQYAGMGKDLLAMEGTFSGTIRQLDTILQALPLPYAPDWTLEGTILGTLDADRVHDVTRSQPLCTAIQIAIVDMLRSWGVHASKVIGHSSGEIAAAYAAGILTAPQAIIVAYFRGYVVGRQRAKGGAMMAAGIGAKDAEKLITSNDLQKEVCIACVNSPESVTLSGLPQGIEILAQELKAQGQFARKLETGGRAYHSYMMLEVGEMYEELLAQHLSEFSGSDRGEVEMYSTVGHIGDVLEIFAESTKSMRIRYWRENLEKPVQFNAAMVTLISSLDKHHLIEIGPHPALKGPIQQIRAGIKLDKAHLPYSATLTRKQDANLCMRNLAGNLFTHGYEIDWNAVNGLPNSGMMPLHDLPTYPWDYSGGLLWHEPRASEELRNREYVRHELLGSKQLAGDGINWCWRNILRLSEMPWIRGHKVEEQIVFPAAGYMSVAIEAVSQMLGLVGIDKDITFEFHDVHFAAALVLPDDSNVRGRGVELHTNVSRQKLSTTTVSSDWHEFSISSWMVGNTTVHCAGSVRVKDYVGIPASVTVSDIATFETNGSELWYEKSKEQGLCFEEQFRSLIDVRTDGNRKRLESICTTSLAPPATTNQYPGPNHYFVHPIIIDTCFQAPIISVTGGKVKSLRAYLPVFVSQAHVRFLRGRDDLGVGSIHTRSIKTGFSTQKIDSSLRNSTNLPIIDMKNVRYSLYEGKNRDNSEPDSAGLSNLGRHPFLRTRWKPDIFRLHLGSQEYVNDYTAEFVKQSPLLQMRSKEHFATVGALLDLAGHKNPRLRVLEIAFGEGRPTKQRLSILDKDKPFPRCRSWDLAVIDEKGELQMDCVGPFLPVTTISGLDIGQLISNFTGDGVVVYFKSAKITAQLLAAHFTVLDVEGQTILATRSRIPMVEENRNVYIIVHNPSQAGLRLATFLKTHLQYQNGVNHVSIIDINNINTVEVSKSTICISMIEIEHEFLASMGQEEMNKLRILTDTVTDLIWIIGANMSGVPNPDLAMVHGLSRALMLEQPSLRFSVLDIGPTGTALPDIKDTCQNVASILFSSGDKDDKEFLQVNGLLHISRFVPDHQLNSLFRRRLGTQTPPSQWKRDISLIKASPARFSVAQVGITDSIHFQQICEPLTSPPPGYIDVDVKAVSLNAKDVYLVSGHVETRAGTTALELSGIVAVVPAGSDLEFEPGDRVVVSAPHFFTTRERVPAWSVHKMLPSEEFSIMATLPVVYSTALYALEDRAHLRAGESVLIHAGAGALGIALINIAQIIGAVVYTTVGSQAKRDYLVQELGIPESNIFSSRDPSFAEGIRNATGDRGMDVIVNSLVGDLMHTSWECIAQFGRFVEVGKRELVTVGRLNMGLFLRSATFTAFDLSELFYHEDPYYRNIWASRTKQVLGLYRSGQIRPVPITTFDVSNTVQAYRYFSSADRIGKVVISLENTQSLIPVAPAKYLTILDPDKMYLLVGCLGGLGRSLSRWMLARGARKFCFLGRSGCDKPSAQMLVDSLRIAGATVTVVRGDVSSMSDVTAAIAACKGNSIGGVVQAAMGLQEALFSSMTSAAWQTAIQPKWTGTWNLHNALEGETLDFFLSTSSMSGSVGTATESNYCAANAFLDAFARWRRAQGKPAISIGLGMISEVGYLHENPEVEALLLRRGIQPLNEDEFLQVVDMSLSGMLIEDDESDIYRERHSSEESHILTGLEPLRFRKLKSQGFDVSLEVGHDPRASILSAAVAAELEAQDTAGHVHVANSYKLADNAPWLRDVPASIVGAFVSEIEASSLQDAVLRLTKKRFSNLILMSAEQIDGYKSLSLFGVDSMIAAEFRTWFWATFKVDIPFLDLLSPQKNLNVLAGFVASSLTSTGIPGN</sequence>
<keyword evidence="4" id="KW-0511">Multifunctional enzyme</keyword>
<dbReference type="PROSITE" id="PS52004">
    <property type="entry name" value="KS3_2"/>
    <property type="match status" value="1"/>
</dbReference>
<dbReference type="SUPFAM" id="SSF51735">
    <property type="entry name" value="NAD(P)-binding Rossmann-fold domains"/>
    <property type="match status" value="2"/>
</dbReference>
<dbReference type="SMART" id="SM00825">
    <property type="entry name" value="PKS_KS"/>
    <property type="match status" value="1"/>
</dbReference>
<keyword evidence="3" id="KW-0808">Transferase</keyword>
<dbReference type="InterPro" id="IPR042104">
    <property type="entry name" value="PKS_dehydratase_sf"/>
</dbReference>
<dbReference type="Pfam" id="PF08659">
    <property type="entry name" value="KR"/>
    <property type="match status" value="1"/>
</dbReference>
<dbReference type="InterPro" id="IPR014031">
    <property type="entry name" value="Ketoacyl_synth_C"/>
</dbReference>
<evidence type="ECO:0000256" key="5">
    <source>
        <dbReference type="ARBA" id="ARBA00023315"/>
    </source>
</evidence>
<dbReference type="InterPro" id="IPR057326">
    <property type="entry name" value="KR_dom"/>
</dbReference>
<dbReference type="PANTHER" id="PTHR43775:SF50">
    <property type="entry name" value="HIGHLY REDUCING POLYKETIDE SYNTHASE SRDA"/>
    <property type="match status" value="1"/>
</dbReference>
<dbReference type="InterPro" id="IPR016035">
    <property type="entry name" value="Acyl_Trfase/lysoPLipase"/>
</dbReference>
<proteinExistence type="predicted"/>
<dbReference type="Proteomes" id="UP000469558">
    <property type="component" value="Unassembled WGS sequence"/>
</dbReference>
<dbReference type="Gene3D" id="3.40.366.10">
    <property type="entry name" value="Malonyl-Coenzyme A Acyl Carrier Protein, domain 2"/>
    <property type="match status" value="1"/>
</dbReference>
<protein>
    <submittedName>
        <fullName evidence="9">Reducing polyketide synthase DEP5</fullName>
    </submittedName>
</protein>
<gene>
    <name evidence="9" type="primary">DEP5_2</name>
    <name evidence="9" type="ORF">LSUE1_G006138</name>
</gene>
<evidence type="ECO:0000256" key="3">
    <source>
        <dbReference type="ARBA" id="ARBA00022679"/>
    </source>
</evidence>
<feature type="domain" description="Ketosynthase family 3 (KS3)" evidence="7">
    <location>
        <begin position="3"/>
        <end position="429"/>
    </location>
</feature>
<dbReference type="InterPro" id="IPR014030">
    <property type="entry name" value="Ketoacyl_synth_N"/>
</dbReference>
<dbReference type="Pfam" id="PF00109">
    <property type="entry name" value="ketoacyl-synt"/>
    <property type="match status" value="1"/>
</dbReference>
<dbReference type="SUPFAM" id="SSF53901">
    <property type="entry name" value="Thiolase-like"/>
    <property type="match status" value="1"/>
</dbReference>
<dbReference type="InterPro" id="IPR016036">
    <property type="entry name" value="Malonyl_transacylase_ACP-bd"/>
</dbReference>
<dbReference type="SMART" id="SM00829">
    <property type="entry name" value="PKS_ER"/>
    <property type="match status" value="1"/>
</dbReference>
<dbReference type="InterPro" id="IPR050091">
    <property type="entry name" value="PKS_NRPS_Biosynth_Enz"/>
</dbReference>
<feature type="domain" description="PKS/mFAS DH" evidence="8">
    <location>
        <begin position="928"/>
        <end position="1238"/>
    </location>
</feature>
<dbReference type="SUPFAM" id="SSF52151">
    <property type="entry name" value="FabD/lysophospholipase-like"/>
    <property type="match status" value="1"/>
</dbReference>
<dbReference type="InterPro" id="IPR014043">
    <property type="entry name" value="Acyl_transferase_dom"/>
</dbReference>
<name>A0A8T9C8X2_9HELO</name>
<dbReference type="InterPro" id="IPR016039">
    <property type="entry name" value="Thiolase-like"/>
</dbReference>
<evidence type="ECO:0000256" key="6">
    <source>
        <dbReference type="PROSITE-ProRule" id="PRU01363"/>
    </source>
</evidence>
<dbReference type="Pfam" id="PF14765">
    <property type="entry name" value="PS-DH"/>
    <property type="match status" value="1"/>
</dbReference>
<dbReference type="GO" id="GO:0044550">
    <property type="term" value="P:secondary metabolite biosynthetic process"/>
    <property type="evidence" value="ECO:0007669"/>
    <property type="project" value="UniProtKB-ARBA"/>
</dbReference>
<evidence type="ECO:0000259" key="7">
    <source>
        <dbReference type="PROSITE" id="PS52004"/>
    </source>
</evidence>
<dbReference type="InterPro" id="IPR011032">
    <property type="entry name" value="GroES-like_sf"/>
</dbReference>
<dbReference type="PROSITE" id="PS52019">
    <property type="entry name" value="PKS_MFAS_DH"/>
    <property type="match status" value="1"/>
</dbReference>
<dbReference type="Pfam" id="PF21089">
    <property type="entry name" value="PKS_DH_N"/>
    <property type="match status" value="1"/>
</dbReference>
<dbReference type="Gene3D" id="3.90.180.10">
    <property type="entry name" value="Medium-chain alcohol dehydrogenases, catalytic domain"/>
    <property type="match status" value="1"/>
</dbReference>
<dbReference type="InterPro" id="IPR056501">
    <property type="entry name" value="NAD-bd_HRPKS_sdrA"/>
</dbReference>
<dbReference type="SMART" id="SM00822">
    <property type="entry name" value="PKS_KR"/>
    <property type="match status" value="1"/>
</dbReference>
<dbReference type="Gene3D" id="3.40.50.720">
    <property type="entry name" value="NAD(P)-binding Rossmann-like Domain"/>
    <property type="match status" value="2"/>
</dbReference>
<dbReference type="InterPro" id="IPR020807">
    <property type="entry name" value="PKS_DH"/>
</dbReference>
<dbReference type="Pfam" id="PF00698">
    <property type="entry name" value="Acyl_transf_1"/>
    <property type="match status" value="1"/>
</dbReference>
<dbReference type="Pfam" id="PF02801">
    <property type="entry name" value="Ketoacyl-synt_C"/>
    <property type="match status" value="1"/>
</dbReference>
<dbReference type="InterPro" id="IPR049900">
    <property type="entry name" value="PKS_mFAS_DH"/>
</dbReference>
<feature type="region of interest" description="N-terminal hotdog fold" evidence="6">
    <location>
        <begin position="928"/>
        <end position="1068"/>
    </location>
</feature>
<dbReference type="OrthoDB" id="329835at2759"/>
<evidence type="ECO:0000256" key="4">
    <source>
        <dbReference type="ARBA" id="ARBA00023268"/>
    </source>
</evidence>
<keyword evidence="2" id="KW-0597">Phosphoprotein</keyword>
<dbReference type="Pfam" id="PF23114">
    <property type="entry name" value="NAD-bd_HRPKS_sdrA"/>
    <property type="match status" value="1"/>
</dbReference>
<evidence type="ECO:0000313" key="9">
    <source>
        <dbReference type="EMBL" id="TVY75806.1"/>
    </source>
</evidence>
<dbReference type="SUPFAM" id="SSF55048">
    <property type="entry name" value="Probable ACP-binding domain of malonyl-CoA ACP transacylase"/>
    <property type="match status" value="1"/>
</dbReference>
<dbReference type="PANTHER" id="PTHR43775">
    <property type="entry name" value="FATTY ACID SYNTHASE"/>
    <property type="match status" value="1"/>
</dbReference>
<dbReference type="GO" id="GO:0004312">
    <property type="term" value="F:fatty acid synthase activity"/>
    <property type="evidence" value="ECO:0007669"/>
    <property type="project" value="TreeGrafter"/>
</dbReference>
<feature type="active site" description="Proton acceptor; for dehydratase activity" evidence="6">
    <location>
        <position position="960"/>
    </location>
</feature>
<evidence type="ECO:0000313" key="10">
    <source>
        <dbReference type="Proteomes" id="UP000469558"/>
    </source>
</evidence>
<organism evidence="9 10">
    <name type="scientific">Lachnellula suecica</name>
    <dbReference type="NCBI Taxonomy" id="602035"/>
    <lineage>
        <taxon>Eukaryota</taxon>
        <taxon>Fungi</taxon>
        <taxon>Dikarya</taxon>
        <taxon>Ascomycota</taxon>
        <taxon>Pezizomycotina</taxon>
        <taxon>Leotiomycetes</taxon>
        <taxon>Helotiales</taxon>
        <taxon>Lachnaceae</taxon>
        <taxon>Lachnellula</taxon>
    </lineage>
</organism>
<dbReference type="InterPro" id="IPR032821">
    <property type="entry name" value="PKS_assoc"/>
</dbReference>
<dbReference type="CDD" id="cd00833">
    <property type="entry name" value="PKS"/>
    <property type="match status" value="1"/>
</dbReference>
<dbReference type="CDD" id="cd05274">
    <property type="entry name" value="KR_FAS_SDR_x"/>
    <property type="match status" value="1"/>
</dbReference>
<evidence type="ECO:0000256" key="2">
    <source>
        <dbReference type="ARBA" id="ARBA00022553"/>
    </source>
</evidence>
<dbReference type="Gene3D" id="3.10.129.110">
    <property type="entry name" value="Polyketide synthase dehydratase"/>
    <property type="match status" value="1"/>
</dbReference>
<evidence type="ECO:0000256" key="1">
    <source>
        <dbReference type="ARBA" id="ARBA00022450"/>
    </source>
</evidence>
<dbReference type="InterPro" id="IPR049552">
    <property type="entry name" value="PKS_DH_N"/>
</dbReference>
<dbReference type="SMART" id="SM00826">
    <property type="entry name" value="PKS_DH"/>
    <property type="match status" value="1"/>
</dbReference>
<dbReference type="InterPro" id="IPR036291">
    <property type="entry name" value="NAD(P)-bd_dom_sf"/>
</dbReference>
<dbReference type="Pfam" id="PF16197">
    <property type="entry name" value="KAsynt_C_assoc"/>
    <property type="match status" value="1"/>
</dbReference>